<evidence type="ECO:0000313" key="1">
    <source>
        <dbReference type="EMBL" id="KKL85546.1"/>
    </source>
</evidence>
<proteinExistence type="predicted"/>
<protein>
    <submittedName>
        <fullName evidence="1">Uncharacterized protein</fullName>
    </submittedName>
</protein>
<dbReference type="EMBL" id="LAZR01021375">
    <property type="protein sequence ID" value="KKL85546.1"/>
    <property type="molecule type" value="Genomic_DNA"/>
</dbReference>
<gene>
    <name evidence="1" type="ORF">LCGC14_1953650</name>
</gene>
<accession>A0A0F9G515</accession>
<comment type="caution">
    <text evidence="1">The sequence shown here is derived from an EMBL/GenBank/DDBJ whole genome shotgun (WGS) entry which is preliminary data.</text>
</comment>
<dbReference type="AlphaFoldDB" id="A0A0F9G515"/>
<name>A0A0F9G515_9ZZZZ</name>
<reference evidence="1" key="1">
    <citation type="journal article" date="2015" name="Nature">
        <title>Complex archaea that bridge the gap between prokaryotes and eukaryotes.</title>
        <authorList>
            <person name="Spang A."/>
            <person name="Saw J.H."/>
            <person name="Jorgensen S.L."/>
            <person name="Zaremba-Niedzwiedzka K."/>
            <person name="Martijn J."/>
            <person name="Lind A.E."/>
            <person name="van Eijk R."/>
            <person name="Schleper C."/>
            <person name="Guy L."/>
            <person name="Ettema T.J."/>
        </authorList>
    </citation>
    <scope>NUCLEOTIDE SEQUENCE</scope>
</reference>
<organism evidence="1">
    <name type="scientific">marine sediment metagenome</name>
    <dbReference type="NCBI Taxonomy" id="412755"/>
    <lineage>
        <taxon>unclassified sequences</taxon>
        <taxon>metagenomes</taxon>
        <taxon>ecological metagenomes</taxon>
    </lineage>
</organism>
<dbReference type="InterPro" id="IPR046618">
    <property type="entry name" value="DUF6731"/>
</dbReference>
<sequence length="289" mass="32531">MKEKLKVHAFGVKSSDGSGDLEDLLIQIKTDSLPARVRNVGYADIRVEDVRKVNGLWFFDFGKFREQHGPGKASRGSPVTGFTFNKGEVFCEETSCLYIPKTKHLIVQYNHHGARAGKIQEYLNNYDPNNSYTLELLPKYDEGVERKFRNRAATKKIIFEIDPRFLSQADKVAGTALTQALELGNQSGGEKVELTISAGKAKGNSLSKFIDKTADTLKIKAVQNPDGITKLRVGVLENLDSRMEVLDLIAQRLVHQFDDIPIGSDLRFPRNDRYKALNRAYNAWKNILK</sequence>
<dbReference type="Pfam" id="PF20505">
    <property type="entry name" value="DUF6731"/>
    <property type="match status" value="1"/>
</dbReference>